<reference evidence="2 3" key="1">
    <citation type="submission" date="2015-01" db="EMBL/GenBank/DDBJ databases">
        <title>Evolution of Trichinella species and genotypes.</title>
        <authorList>
            <person name="Korhonen P.K."/>
            <person name="Edoardo P."/>
            <person name="Giuseppe L.R."/>
            <person name="Gasser R.B."/>
        </authorList>
    </citation>
    <scope>NUCLEOTIDE SEQUENCE [LARGE SCALE GENOMIC DNA]</scope>
    <source>
        <strain evidence="2">ISS120</strain>
    </source>
</reference>
<comment type="caution">
    <text evidence="2">The sequence shown here is derived from an EMBL/GenBank/DDBJ whole genome shotgun (WGS) entry which is preliminary data.</text>
</comment>
<protein>
    <submittedName>
        <fullName evidence="2">Uncharacterized protein</fullName>
    </submittedName>
</protein>
<proteinExistence type="predicted"/>
<feature type="non-terminal residue" evidence="2">
    <location>
        <position position="100"/>
    </location>
</feature>
<name>A0A0V1AGZ2_TRIBR</name>
<sequence length="100" mass="11748">LESEEDPNEVETFFVFLHKRAEIEARVRQDNHKHGRQDRVEIKKKEHRSSNKVLYTSVAPGNLCSICRENHHRKNMDYVFAACDKDIDRLIANIVTIRGM</sequence>
<dbReference type="Proteomes" id="UP000054653">
    <property type="component" value="Unassembled WGS sequence"/>
</dbReference>
<gene>
    <name evidence="2" type="ORF">T03_8702</name>
</gene>
<evidence type="ECO:0000256" key="1">
    <source>
        <dbReference type="SAM" id="MobiDB-lite"/>
    </source>
</evidence>
<dbReference type="EMBL" id="JYDI01003358">
    <property type="protein sequence ID" value="KRY24096.1"/>
    <property type="molecule type" value="Genomic_DNA"/>
</dbReference>
<feature type="region of interest" description="Disordered" evidence="1">
    <location>
        <begin position="27"/>
        <end position="48"/>
    </location>
</feature>
<dbReference type="STRING" id="45882.A0A0V1AGZ2"/>
<keyword evidence="3" id="KW-1185">Reference proteome</keyword>
<feature type="compositionally biased region" description="Basic and acidic residues" evidence="1">
    <location>
        <begin position="27"/>
        <end position="44"/>
    </location>
</feature>
<feature type="non-terminal residue" evidence="2">
    <location>
        <position position="1"/>
    </location>
</feature>
<organism evidence="2 3">
    <name type="scientific">Trichinella britovi</name>
    <name type="common">Parasitic roundworm</name>
    <dbReference type="NCBI Taxonomy" id="45882"/>
    <lineage>
        <taxon>Eukaryota</taxon>
        <taxon>Metazoa</taxon>
        <taxon>Ecdysozoa</taxon>
        <taxon>Nematoda</taxon>
        <taxon>Enoplea</taxon>
        <taxon>Dorylaimia</taxon>
        <taxon>Trichinellida</taxon>
        <taxon>Trichinellidae</taxon>
        <taxon>Trichinella</taxon>
    </lineage>
</organism>
<dbReference type="AlphaFoldDB" id="A0A0V1AGZ2"/>
<accession>A0A0V1AGZ2</accession>
<evidence type="ECO:0000313" key="2">
    <source>
        <dbReference type="EMBL" id="KRY24096.1"/>
    </source>
</evidence>
<evidence type="ECO:0000313" key="3">
    <source>
        <dbReference type="Proteomes" id="UP000054653"/>
    </source>
</evidence>